<comment type="caution">
    <text evidence="1">The sequence shown here is derived from an EMBL/GenBank/DDBJ whole genome shotgun (WGS) entry which is preliminary data.</text>
</comment>
<dbReference type="Proteomes" id="UP001060215">
    <property type="component" value="Chromosome 3"/>
</dbReference>
<name>A0ACC0IKS2_9ERIC</name>
<protein>
    <submittedName>
        <fullName evidence="1">Disease resistance protein RML1A</fullName>
    </submittedName>
</protein>
<keyword evidence="2" id="KW-1185">Reference proteome</keyword>
<dbReference type="EMBL" id="CM045760">
    <property type="protein sequence ID" value="KAI8025981.1"/>
    <property type="molecule type" value="Genomic_DNA"/>
</dbReference>
<sequence>QRNANDVGFKTDAFARMQKLRLLQLNYVQLNGSYAEFPKGLRWLCCRGFPSKFIPKDFPLDNLVELDMRYSHLERVWKGTKFLGLLKTLNLSHSHSLAKTPDFSLLPNLERLILKDCTSLFKIHESIGNLERLALLNARDCKQLSKLPRNIVMLKSLEKLIVSGCSNLDKLPPDMGKMESLKVLHADGTAIDQLLSTIGEVKPCYAFVCPMLPKLKKTPEISWVSLPRFLVNLSLVDCNLSDDAFPRDFNNLPLLQNLNLSENPICTLPDCIKDLSGLQTLRLNSCTRLQSLLGLQSVENLFVGHCTSLEKITYQSNMFRSQIEHTKCDKLVEVQGLFNNKSTGSSISFIVPSLHNLRIRGLNVCSVYALFYGEEDNTASRGNGYQPLLCVEISTRSKSLNLKYCPTLNGIPETNEDMIWLSHWSIGNQLEGGDEVNVSVTMRTVFGLKEFGVD</sequence>
<feature type="non-terminal residue" evidence="1">
    <location>
        <position position="454"/>
    </location>
</feature>
<organism evidence="1 2">
    <name type="scientific">Camellia lanceoleosa</name>
    <dbReference type="NCBI Taxonomy" id="1840588"/>
    <lineage>
        <taxon>Eukaryota</taxon>
        <taxon>Viridiplantae</taxon>
        <taxon>Streptophyta</taxon>
        <taxon>Embryophyta</taxon>
        <taxon>Tracheophyta</taxon>
        <taxon>Spermatophyta</taxon>
        <taxon>Magnoliopsida</taxon>
        <taxon>eudicotyledons</taxon>
        <taxon>Gunneridae</taxon>
        <taxon>Pentapetalae</taxon>
        <taxon>asterids</taxon>
        <taxon>Ericales</taxon>
        <taxon>Theaceae</taxon>
        <taxon>Camellia</taxon>
    </lineage>
</organism>
<feature type="non-terminal residue" evidence="1">
    <location>
        <position position="1"/>
    </location>
</feature>
<reference evidence="1 2" key="1">
    <citation type="journal article" date="2022" name="Plant J.">
        <title>Chromosome-level genome of Camellia lanceoleosa provides a valuable resource for understanding genome evolution and self-incompatibility.</title>
        <authorList>
            <person name="Gong W."/>
            <person name="Xiao S."/>
            <person name="Wang L."/>
            <person name="Liao Z."/>
            <person name="Chang Y."/>
            <person name="Mo W."/>
            <person name="Hu G."/>
            <person name="Li W."/>
            <person name="Zhao G."/>
            <person name="Zhu H."/>
            <person name="Hu X."/>
            <person name="Ji K."/>
            <person name="Xiang X."/>
            <person name="Song Q."/>
            <person name="Yuan D."/>
            <person name="Jin S."/>
            <person name="Zhang L."/>
        </authorList>
    </citation>
    <scope>NUCLEOTIDE SEQUENCE [LARGE SCALE GENOMIC DNA]</scope>
    <source>
        <strain evidence="1">SQ_2022a</strain>
    </source>
</reference>
<accession>A0ACC0IKS2</accession>
<evidence type="ECO:0000313" key="1">
    <source>
        <dbReference type="EMBL" id="KAI8025981.1"/>
    </source>
</evidence>
<proteinExistence type="predicted"/>
<evidence type="ECO:0000313" key="2">
    <source>
        <dbReference type="Proteomes" id="UP001060215"/>
    </source>
</evidence>
<gene>
    <name evidence="1" type="ORF">LOK49_LG02G02568</name>
</gene>